<evidence type="ECO:0000313" key="2">
    <source>
        <dbReference type="Proteomes" id="UP000315673"/>
    </source>
</evidence>
<name>A0A5B8LEW4_9SPHN</name>
<proteinExistence type="predicted"/>
<reference evidence="1 2" key="1">
    <citation type="submission" date="2019-07" db="EMBL/GenBank/DDBJ databases">
        <title>Full genome sequence of Sphingomonas sp. 4R-6-7(HKS19).</title>
        <authorList>
            <person name="Im W.-T."/>
        </authorList>
    </citation>
    <scope>NUCLEOTIDE SEQUENCE [LARGE SCALE GENOMIC DNA]</scope>
    <source>
        <strain evidence="1 2">HKS19</strain>
    </source>
</reference>
<accession>A0A5B8LEW4</accession>
<dbReference type="RefSeq" id="WP_146569493.1">
    <property type="nucleotide sequence ID" value="NZ_CP042306.1"/>
</dbReference>
<dbReference type="KEGG" id="spai:FPZ24_02070"/>
<evidence type="ECO:0000313" key="1">
    <source>
        <dbReference type="EMBL" id="QDZ06409.1"/>
    </source>
</evidence>
<organism evidence="1 2">
    <name type="scientific">Sphingomonas panacisoli</name>
    <dbReference type="NCBI Taxonomy" id="1813879"/>
    <lineage>
        <taxon>Bacteria</taxon>
        <taxon>Pseudomonadati</taxon>
        <taxon>Pseudomonadota</taxon>
        <taxon>Alphaproteobacteria</taxon>
        <taxon>Sphingomonadales</taxon>
        <taxon>Sphingomonadaceae</taxon>
        <taxon>Sphingomonas</taxon>
    </lineage>
</organism>
<sequence length="79" mass="8599">MSAITTRSPATLASTKSVFVRLSTELKVAELGDLVVTSQNCHDYADKLMAAAASCRHIHIRLAKRDERCSGDIMTCMAE</sequence>
<gene>
    <name evidence="1" type="ORF">FPZ24_02070</name>
</gene>
<dbReference type="EMBL" id="CP042306">
    <property type="protein sequence ID" value="QDZ06409.1"/>
    <property type="molecule type" value="Genomic_DNA"/>
</dbReference>
<dbReference type="Proteomes" id="UP000315673">
    <property type="component" value="Chromosome"/>
</dbReference>
<protein>
    <submittedName>
        <fullName evidence="1">Uncharacterized protein</fullName>
    </submittedName>
</protein>
<keyword evidence="2" id="KW-1185">Reference proteome</keyword>
<dbReference type="AlphaFoldDB" id="A0A5B8LEW4"/>